<dbReference type="PANTHER" id="PTHR47739">
    <property type="entry name" value="TRNA1(VAL) (ADENINE(37)-N6)-METHYLTRANSFERASE"/>
    <property type="match status" value="1"/>
</dbReference>
<gene>
    <name evidence="8" type="ORF">H6F41_05365</name>
</gene>
<dbReference type="Gene3D" id="3.40.50.150">
    <property type="entry name" value="Vaccinia Virus protein VP39"/>
    <property type="match status" value="1"/>
</dbReference>
<keyword evidence="9" id="KW-1185">Reference proteome</keyword>
<sequence length="245" mass="27813">MNASFRFKQFTIQQDKCAMKVGTDGILLGAWADLSDKSHILDIGTGTGLLAIMLAQRSQFSLSQPLIDAVEIDGSAYAQAKENIQNSPWRDRLNIYHSRIQDFANQNLTNKYAHHYDLIIANPPFFENAYKASQPSRTLARHSDSLTQQDLLEIAQQLLNPTGHLAVIYPTDLAHNFLERARDFHLFCDRKVYIKPTPTSAVKRILMSLSPTPSPTQESTMTIEMHKHVYTQDYVGLVKEFYLNL</sequence>
<evidence type="ECO:0000256" key="4">
    <source>
        <dbReference type="ARBA" id="ARBA00022691"/>
    </source>
</evidence>
<comment type="catalytic activity">
    <reaction evidence="6">
        <text>adenosine(37) in tRNA1(Val) + S-adenosyl-L-methionine = N(6)-methyladenosine(37) in tRNA1(Val) + S-adenosyl-L-homocysteine + H(+)</text>
        <dbReference type="Rhea" id="RHEA:43160"/>
        <dbReference type="Rhea" id="RHEA-COMP:10369"/>
        <dbReference type="Rhea" id="RHEA-COMP:10370"/>
        <dbReference type="ChEBI" id="CHEBI:15378"/>
        <dbReference type="ChEBI" id="CHEBI:57856"/>
        <dbReference type="ChEBI" id="CHEBI:59789"/>
        <dbReference type="ChEBI" id="CHEBI:74411"/>
        <dbReference type="ChEBI" id="CHEBI:74449"/>
        <dbReference type="EC" id="2.1.1.223"/>
    </reaction>
</comment>
<feature type="domain" description="Methyltransferase small" evidence="7">
    <location>
        <begin position="36"/>
        <end position="173"/>
    </location>
</feature>
<comment type="function">
    <text evidence="6">Specifically methylates the adenine in position 37 of tRNA(1)(Val) (anticodon cmo5UAC).</text>
</comment>
<evidence type="ECO:0000256" key="1">
    <source>
        <dbReference type="ARBA" id="ARBA00022490"/>
    </source>
</evidence>
<evidence type="ECO:0000256" key="5">
    <source>
        <dbReference type="ARBA" id="ARBA00022694"/>
    </source>
</evidence>
<dbReference type="HAMAP" id="MF_01872">
    <property type="entry name" value="tRNA_methyltr_YfiC"/>
    <property type="match status" value="1"/>
</dbReference>
<organism evidence="8 9">
    <name type="scientific">Pseudanabaena mucicola FACHB-723</name>
    <dbReference type="NCBI Taxonomy" id="2692860"/>
    <lineage>
        <taxon>Bacteria</taxon>
        <taxon>Bacillati</taxon>
        <taxon>Cyanobacteriota</taxon>
        <taxon>Cyanophyceae</taxon>
        <taxon>Pseudanabaenales</taxon>
        <taxon>Pseudanabaenaceae</taxon>
        <taxon>Pseudanabaena</taxon>
    </lineage>
</organism>
<keyword evidence="1 6" id="KW-0963">Cytoplasm</keyword>
<dbReference type="CDD" id="cd02440">
    <property type="entry name" value="AdoMet_MTases"/>
    <property type="match status" value="1"/>
</dbReference>
<dbReference type="GO" id="GO:0008168">
    <property type="term" value="F:methyltransferase activity"/>
    <property type="evidence" value="ECO:0007669"/>
    <property type="project" value="UniProtKB-KW"/>
</dbReference>
<evidence type="ECO:0000313" key="8">
    <source>
        <dbReference type="EMBL" id="MBD2187572.1"/>
    </source>
</evidence>
<dbReference type="RefSeq" id="WP_190402450.1">
    <property type="nucleotide sequence ID" value="NZ_JACJQB010000006.1"/>
</dbReference>
<dbReference type="InterPro" id="IPR029063">
    <property type="entry name" value="SAM-dependent_MTases_sf"/>
</dbReference>
<dbReference type="PROSITE" id="PS00092">
    <property type="entry name" value="N6_MTASE"/>
    <property type="match status" value="1"/>
</dbReference>
<dbReference type="InterPro" id="IPR050210">
    <property type="entry name" value="tRNA_Adenine-N(6)_MTase"/>
</dbReference>
<dbReference type="Pfam" id="PF05175">
    <property type="entry name" value="MTS"/>
    <property type="match status" value="1"/>
</dbReference>
<comment type="similarity">
    <text evidence="6">Belongs to the methyltransferase superfamily. tRNA (adenine-N(6)-)-methyltransferase family.</text>
</comment>
<reference evidence="8 9" key="1">
    <citation type="journal article" date="2020" name="ISME J.">
        <title>Comparative genomics reveals insights into cyanobacterial evolution and habitat adaptation.</title>
        <authorList>
            <person name="Chen M.Y."/>
            <person name="Teng W.K."/>
            <person name="Zhao L."/>
            <person name="Hu C.X."/>
            <person name="Zhou Y.K."/>
            <person name="Han B.P."/>
            <person name="Song L.R."/>
            <person name="Shu W.S."/>
        </authorList>
    </citation>
    <scope>NUCLEOTIDE SEQUENCE [LARGE SCALE GENOMIC DNA]</scope>
    <source>
        <strain evidence="8 9">FACHB-723</strain>
    </source>
</reference>
<proteinExistence type="inferred from homology"/>
<dbReference type="InterPro" id="IPR002052">
    <property type="entry name" value="DNA_methylase_N6_adenine_CS"/>
</dbReference>
<evidence type="ECO:0000256" key="2">
    <source>
        <dbReference type="ARBA" id="ARBA00022603"/>
    </source>
</evidence>
<keyword evidence="4 6" id="KW-0949">S-adenosyl-L-methionine</keyword>
<dbReference type="Proteomes" id="UP000642094">
    <property type="component" value="Unassembled WGS sequence"/>
</dbReference>
<keyword evidence="2 6" id="KW-0489">Methyltransferase</keyword>
<evidence type="ECO:0000256" key="6">
    <source>
        <dbReference type="HAMAP-Rule" id="MF_01872"/>
    </source>
</evidence>
<evidence type="ECO:0000313" key="9">
    <source>
        <dbReference type="Proteomes" id="UP000642094"/>
    </source>
</evidence>
<evidence type="ECO:0000256" key="3">
    <source>
        <dbReference type="ARBA" id="ARBA00022679"/>
    </source>
</evidence>
<protein>
    <recommendedName>
        <fullName evidence="6">tRNA1(Val) (adenine(37)-N6)-methyltransferase</fullName>
        <ecNumber evidence="6">2.1.1.223</ecNumber>
    </recommendedName>
    <alternativeName>
        <fullName evidence="6">tRNA m6A37 methyltransferase</fullName>
    </alternativeName>
</protein>
<dbReference type="PANTHER" id="PTHR47739:SF1">
    <property type="entry name" value="TRNA1(VAL) (ADENINE(37)-N6)-METHYLTRANSFERASE"/>
    <property type="match status" value="1"/>
</dbReference>
<dbReference type="SUPFAM" id="SSF53335">
    <property type="entry name" value="S-adenosyl-L-methionine-dependent methyltransferases"/>
    <property type="match status" value="1"/>
</dbReference>
<accession>A0ABR7ZVJ1</accession>
<comment type="caution">
    <text evidence="8">The sequence shown here is derived from an EMBL/GenBank/DDBJ whole genome shotgun (WGS) entry which is preliminary data.</text>
</comment>
<dbReference type="EMBL" id="JACJQB010000006">
    <property type="protein sequence ID" value="MBD2187572.1"/>
    <property type="molecule type" value="Genomic_DNA"/>
</dbReference>
<dbReference type="GO" id="GO:0032259">
    <property type="term" value="P:methylation"/>
    <property type="evidence" value="ECO:0007669"/>
    <property type="project" value="UniProtKB-KW"/>
</dbReference>
<dbReference type="InterPro" id="IPR022882">
    <property type="entry name" value="tRNA_adenine-N6_MeTrfase"/>
</dbReference>
<dbReference type="EC" id="2.1.1.223" evidence="6"/>
<evidence type="ECO:0000259" key="7">
    <source>
        <dbReference type="Pfam" id="PF05175"/>
    </source>
</evidence>
<comment type="subcellular location">
    <subcellularLocation>
        <location evidence="6">Cytoplasm</location>
    </subcellularLocation>
</comment>
<keyword evidence="3 6" id="KW-0808">Transferase</keyword>
<name>A0ABR7ZVJ1_9CYAN</name>
<keyword evidence="5 6" id="KW-0819">tRNA processing</keyword>
<dbReference type="InterPro" id="IPR007848">
    <property type="entry name" value="Small_mtfrase_dom"/>
</dbReference>